<evidence type="ECO:0000313" key="5">
    <source>
        <dbReference type="EMBL" id="TWD82523.1"/>
    </source>
</evidence>
<protein>
    <submittedName>
        <fullName evidence="5">Cell envelope-related Asp23 family protein</fullName>
    </submittedName>
</protein>
<evidence type="ECO:0000256" key="1">
    <source>
        <dbReference type="ARBA" id="ARBA00005721"/>
    </source>
</evidence>
<dbReference type="AlphaFoldDB" id="A0A561BUQ2"/>
<feature type="transmembrane region" description="Helical" evidence="3">
    <location>
        <begin position="191"/>
        <end position="211"/>
    </location>
</feature>
<dbReference type="OrthoDB" id="3830973at2"/>
<evidence type="ECO:0000256" key="2">
    <source>
        <dbReference type="SAM" id="MobiDB-lite"/>
    </source>
</evidence>
<proteinExistence type="inferred from homology"/>
<dbReference type="RefSeq" id="WP_145808176.1">
    <property type="nucleotide sequence ID" value="NZ_VIVK01000001.1"/>
</dbReference>
<evidence type="ECO:0000259" key="4">
    <source>
        <dbReference type="Pfam" id="PF19803"/>
    </source>
</evidence>
<evidence type="ECO:0000256" key="3">
    <source>
        <dbReference type="SAM" id="Phobius"/>
    </source>
</evidence>
<dbReference type="Proteomes" id="UP000318380">
    <property type="component" value="Unassembled WGS sequence"/>
</dbReference>
<feature type="region of interest" description="Disordered" evidence="2">
    <location>
        <begin position="1"/>
        <end position="21"/>
    </location>
</feature>
<gene>
    <name evidence="5" type="ORF">FB561_3656</name>
</gene>
<dbReference type="InterPro" id="IPR046253">
    <property type="entry name" value="DUF6286"/>
</dbReference>
<feature type="domain" description="DUF6286" evidence="4">
    <location>
        <begin position="203"/>
        <end position="302"/>
    </location>
</feature>
<feature type="transmembrane region" description="Helical" evidence="3">
    <location>
        <begin position="145"/>
        <end position="171"/>
    </location>
</feature>
<keyword evidence="3" id="KW-0472">Membrane</keyword>
<keyword evidence="6" id="KW-1185">Reference proteome</keyword>
<dbReference type="InterPro" id="IPR005531">
    <property type="entry name" value="Asp23"/>
</dbReference>
<name>A0A561BUQ2_9ACTN</name>
<dbReference type="Pfam" id="PF19803">
    <property type="entry name" value="DUF6286"/>
    <property type="match status" value="1"/>
</dbReference>
<sequence length="304" mass="31567">MAETVLPAAQAPGPVAHGGDRGRLEIAQRAVERIAEITARQHGAVLRRNAAIGRGLPKARAVIAGRRTRLEVQVAAAWGHPLDQVAAEVRRDVTADVERLTGLGVDRVDVDVIAVAPATESASVASAAGGVMAARGPVAGPAASGVGVCAALVVIGVGVVLIGEMLSAVGLLDGPAVPRSWFGQTFEVEPMSWLLPAGIAVAVIGIVLLVATLKPRRRTHLVVDDAAKLVWIRPSDAARLAANSAARVDSVTGVSATGKGRRIRLTTATFGDRERVRGEVCEVVTERLRGLTPSPRLSVLVREE</sequence>
<keyword evidence="3" id="KW-0812">Transmembrane</keyword>
<comment type="similarity">
    <text evidence="1">Belongs to the asp23 family.</text>
</comment>
<comment type="caution">
    <text evidence="5">The sequence shown here is derived from an EMBL/GenBank/DDBJ whole genome shotgun (WGS) entry which is preliminary data.</text>
</comment>
<dbReference type="EMBL" id="VIVK01000001">
    <property type="protein sequence ID" value="TWD82523.1"/>
    <property type="molecule type" value="Genomic_DNA"/>
</dbReference>
<reference evidence="5 6" key="1">
    <citation type="submission" date="2019-06" db="EMBL/GenBank/DDBJ databases">
        <title>Sequencing the genomes of 1000 actinobacteria strains.</title>
        <authorList>
            <person name="Klenk H.-P."/>
        </authorList>
    </citation>
    <scope>NUCLEOTIDE SEQUENCE [LARGE SCALE GENOMIC DNA]</scope>
    <source>
        <strain evidence="5 6">DSM 24683</strain>
    </source>
</reference>
<accession>A0A561BUQ2</accession>
<evidence type="ECO:0000313" key="6">
    <source>
        <dbReference type="Proteomes" id="UP000318380"/>
    </source>
</evidence>
<organism evidence="5 6">
    <name type="scientific">Kribbella amoyensis</name>
    <dbReference type="NCBI Taxonomy" id="996641"/>
    <lineage>
        <taxon>Bacteria</taxon>
        <taxon>Bacillati</taxon>
        <taxon>Actinomycetota</taxon>
        <taxon>Actinomycetes</taxon>
        <taxon>Propionibacteriales</taxon>
        <taxon>Kribbellaceae</taxon>
        <taxon>Kribbella</taxon>
    </lineage>
</organism>
<keyword evidence="3" id="KW-1133">Transmembrane helix</keyword>
<dbReference type="Pfam" id="PF03780">
    <property type="entry name" value="Asp23"/>
    <property type="match status" value="1"/>
</dbReference>